<dbReference type="PANTHER" id="PTHR33376">
    <property type="match status" value="1"/>
</dbReference>
<dbReference type="GO" id="GO:0030246">
    <property type="term" value="F:carbohydrate binding"/>
    <property type="evidence" value="ECO:0007669"/>
    <property type="project" value="TreeGrafter"/>
</dbReference>
<dbReference type="RefSeq" id="WP_142455955.1">
    <property type="nucleotide sequence ID" value="NZ_FXTP01000017.1"/>
</dbReference>
<dbReference type="NCBIfam" id="NF037995">
    <property type="entry name" value="TRAP_S1"/>
    <property type="match status" value="1"/>
</dbReference>
<dbReference type="OrthoDB" id="9776801at2"/>
<dbReference type="PIRSF" id="PIRSF006470">
    <property type="entry name" value="DctB"/>
    <property type="match status" value="1"/>
</dbReference>
<dbReference type="CDD" id="cd13671">
    <property type="entry name" value="PBP2_TRAP_SBP_like_3"/>
    <property type="match status" value="1"/>
</dbReference>
<dbReference type="PROSITE" id="PS51257">
    <property type="entry name" value="PROKAR_LIPOPROTEIN"/>
    <property type="match status" value="1"/>
</dbReference>
<gene>
    <name evidence="3" type="ORF">SAMN06265219_11785</name>
</gene>
<keyword evidence="4" id="KW-1185">Reference proteome</keyword>
<keyword evidence="3" id="KW-0675">Receptor</keyword>
<evidence type="ECO:0000313" key="3">
    <source>
        <dbReference type="EMBL" id="SMO94308.1"/>
    </source>
</evidence>
<dbReference type="InterPro" id="IPR038404">
    <property type="entry name" value="TRAP_DctP_sf"/>
</dbReference>
<dbReference type="GO" id="GO:0055085">
    <property type="term" value="P:transmembrane transport"/>
    <property type="evidence" value="ECO:0007669"/>
    <property type="project" value="InterPro"/>
</dbReference>
<reference evidence="3 4" key="1">
    <citation type="submission" date="2017-05" db="EMBL/GenBank/DDBJ databases">
        <authorList>
            <person name="Varghese N."/>
            <person name="Submissions S."/>
        </authorList>
    </citation>
    <scope>NUCLEOTIDE SEQUENCE [LARGE SCALE GENOMIC DNA]</scope>
    <source>
        <strain evidence="3 4">DSM 21985</strain>
    </source>
</reference>
<dbReference type="NCBIfam" id="TIGR00787">
    <property type="entry name" value="dctP"/>
    <property type="match status" value="1"/>
</dbReference>
<evidence type="ECO:0000256" key="1">
    <source>
        <dbReference type="ARBA" id="ARBA00022729"/>
    </source>
</evidence>
<sequence>MHKRTHWLGCLLLAAVFIFAGCSEGNTDKKTIRLAHALSTSHPVHIGMERMAKLVDEKSNGQLEIAIFPSQQLGSERETLELLQIGSIGMTKVSSAALENFVPELRVYSLPYLFQNDEHALNVLNGEIGRELLLAGEEYWLRGLTYYDAGYRSFYTVNQPVESPEDLQGQKIRVMESQMSVNMVRELGGSPTPISFGELYTALQQGVVDGAENNPPSFLSSRHYEVAKYYSLDEHLMLPDLLLISTLQWDNLSEQEQKWIQEAADSSANYQRQVWAEAEEEAMEIVKEAGVEVIYPDKQPFIELTEPIYDQYRETEPEFFELIQRIKDENPNQES</sequence>
<organism evidence="3 4">
    <name type="scientific">Gracilimonas mengyeensis</name>
    <dbReference type="NCBI Taxonomy" id="1302730"/>
    <lineage>
        <taxon>Bacteria</taxon>
        <taxon>Pseudomonadati</taxon>
        <taxon>Balneolota</taxon>
        <taxon>Balneolia</taxon>
        <taxon>Balneolales</taxon>
        <taxon>Balneolaceae</taxon>
        <taxon>Gracilimonas</taxon>
    </lineage>
</organism>
<dbReference type="Gene3D" id="3.40.190.170">
    <property type="entry name" value="Bacterial extracellular solute-binding protein, family 7"/>
    <property type="match status" value="1"/>
</dbReference>
<proteinExistence type="predicted"/>
<feature type="chain" id="PRO_5021773201" evidence="2">
    <location>
        <begin position="21"/>
        <end position="335"/>
    </location>
</feature>
<dbReference type="InterPro" id="IPR018389">
    <property type="entry name" value="DctP_fam"/>
</dbReference>
<dbReference type="GO" id="GO:0030288">
    <property type="term" value="C:outer membrane-bounded periplasmic space"/>
    <property type="evidence" value="ECO:0007669"/>
    <property type="project" value="InterPro"/>
</dbReference>
<accession>A0A521FDM6</accession>
<dbReference type="EMBL" id="FXTP01000017">
    <property type="protein sequence ID" value="SMO94308.1"/>
    <property type="molecule type" value="Genomic_DNA"/>
</dbReference>
<protein>
    <submittedName>
        <fullName evidence="3">Tripartite ATP-independent transporter solute receptor, DctP family</fullName>
    </submittedName>
</protein>
<evidence type="ECO:0000313" key="4">
    <source>
        <dbReference type="Proteomes" id="UP000317557"/>
    </source>
</evidence>
<name>A0A521FDM6_9BACT</name>
<evidence type="ECO:0000256" key="2">
    <source>
        <dbReference type="SAM" id="SignalP"/>
    </source>
</evidence>
<feature type="signal peptide" evidence="2">
    <location>
        <begin position="1"/>
        <end position="20"/>
    </location>
</feature>
<dbReference type="Proteomes" id="UP000317557">
    <property type="component" value="Unassembled WGS sequence"/>
</dbReference>
<dbReference type="Pfam" id="PF03480">
    <property type="entry name" value="DctP"/>
    <property type="match status" value="1"/>
</dbReference>
<dbReference type="InterPro" id="IPR004682">
    <property type="entry name" value="TRAP_DctP"/>
</dbReference>
<keyword evidence="1 2" id="KW-0732">Signal</keyword>
<dbReference type="PANTHER" id="PTHR33376:SF2">
    <property type="entry name" value="DICARBOXYLATE-BINDING PERIPLASMIC PROTEIN"/>
    <property type="match status" value="1"/>
</dbReference>
<dbReference type="AlphaFoldDB" id="A0A521FDM6"/>